<dbReference type="InterPro" id="IPR013785">
    <property type="entry name" value="Aldolase_TIM"/>
</dbReference>
<sequence length="501" mass="54932">MGFVGSALEYLALLFLLVIGIGALTLLVLFFLDRTQTDDAIRRNYPVIGRFRYFFSTLGEFFRQYFFAMDREEMPFNRAQREWVYHSSSGKGNMVAFGSTRNLSIPGTPIFVNASFPPLDDQFAATKPLVIGPYAKQPYEAPSIFNISGMSYGAISRPAVEALSRGAAEAGVWLNTGEGGLSPYHKAGNCDIVFQIGTAKYGVRDEHGNLSDEKLRELAKNPQVKMFELKLAQGAKPGKGGILPGEKINAEIAAIRGVEMGKDSLSPNRHLDIRNFGELLDQISHIRRVTGKPVGFKTVIGSSDAYEGLFQQILERGAVHAPDFITIDGGEGGTGAAPMPLIDLVGMPLREALLRIVDLRDRFGLHDRIRIVASGKLVNPSDVAWAICAGADFVTTARGFMFSLGCIQALKCDKNTCPTGITTHQPHLQRGLVVEQKYKKVANYAKQIVKEVETIAHSVGVNEPRRMRRHHVRVVQANGDSILLSKLRPSHDAGDVNKAHL</sequence>
<feature type="transmembrane region" description="Helical" evidence="3">
    <location>
        <begin position="12"/>
        <end position="32"/>
    </location>
</feature>
<dbReference type="GO" id="GO:0006537">
    <property type="term" value="P:glutamate biosynthetic process"/>
    <property type="evidence" value="ECO:0007669"/>
    <property type="project" value="InterPro"/>
</dbReference>
<dbReference type="PANTHER" id="PTHR43819:SF1">
    <property type="entry name" value="ARCHAEAL-TYPE GLUTAMATE SYNTHASE [NADPH]"/>
    <property type="match status" value="1"/>
</dbReference>
<keyword evidence="3" id="KW-0472">Membrane</keyword>
<dbReference type="CDD" id="cd02808">
    <property type="entry name" value="GltS_FMN"/>
    <property type="match status" value="1"/>
</dbReference>
<dbReference type="InterPro" id="IPR002932">
    <property type="entry name" value="Glu_synthdom"/>
</dbReference>
<evidence type="ECO:0000259" key="4">
    <source>
        <dbReference type="Pfam" id="PF01645"/>
    </source>
</evidence>
<evidence type="ECO:0000313" key="6">
    <source>
        <dbReference type="Proteomes" id="UP000030004"/>
    </source>
</evidence>
<dbReference type="eggNOG" id="COG0069">
    <property type="taxonomic scope" value="Bacteria"/>
</dbReference>
<dbReference type="RefSeq" id="WP_043755020.1">
    <property type="nucleotide sequence ID" value="NZ_AQQX01000032.1"/>
</dbReference>
<dbReference type="AlphaFoldDB" id="A0A0A0E840"/>
<dbReference type="Gene3D" id="3.20.20.70">
    <property type="entry name" value="Aldolase class I"/>
    <property type="match status" value="1"/>
</dbReference>
<evidence type="ECO:0000256" key="3">
    <source>
        <dbReference type="SAM" id="Phobius"/>
    </source>
</evidence>
<accession>A0A0A0E840</accession>
<dbReference type="PIRSF" id="PIRSF006429">
    <property type="entry name" value="GOGAT_lg_2"/>
    <property type="match status" value="1"/>
</dbReference>
<evidence type="ECO:0000256" key="2">
    <source>
        <dbReference type="PIRNR" id="PIRNR006429"/>
    </source>
</evidence>
<organism evidence="5 6">
    <name type="scientific">Pseudooceanicola atlanticus</name>
    <dbReference type="NCBI Taxonomy" id="1461694"/>
    <lineage>
        <taxon>Bacteria</taxon>
        <taxon>Pseudomonadati</taxon>
        <taxon>Pseudomonadota</taxon>
        <taxon>Alphaproteobacteria</taxon>
        <taxon>Rhodobacterales</taxon>
        <taxon>Paracoccaceae</taxon>
        <taxon>Pseudooceanicola</taxon>
    </lineage>
</organism>
<dbReference type="GO" id="GO:0015930">
    <property type="term" value="F:glutamate synthase activity"/>
    <property type="evidence" value="ECO:0007669"/>
    <property type="project" value="InterPro"/>
</dbReference>
<dbReference type="Pfam" id="PF01645">
    <property type="entry name" value="Glu_synthase"/>
    <property type="match status" value="1"/>
</dbReference>
<proteinExistence type="inferred from homology"/>
<dbReference type="STRING" id="1461694.ATO9_23195"/>
<dbReference type="EMBL" id="AQQX01000032">
    <property type="protein sequence ID" value="KGM46574.1"/>
    <property type="molecule type" value="Genomic_DNA"/>
</dbReference>
<protein>
    <submittedName>
        <fullName evidence="5">Glutamate synthase</fullName>
    </submittedName>
</protein>
<dbReference type="PANTHER" id="PTHR43819">
    <property type="entry name" value="ARCHAEAL-TYPE GLUTAMATE SYNTHASE [NADPH]"/>
    <property type="match status" value="1"/>
</dbReference>
<comment type="caution">
    <text evidence="5">The sequence shown here is derived from an EMBL/GenBank/DDBJ whole genome shotgun (WGS) entry which is preliminary data.</text>
</comment>
<keyword evidence="3" id="KW-1133">Transmembrane helix</keyword>
<gene>
    <name evidence="5" type="ORF">ATO9_23195</name>
</gene>
<dbReference type="OrthoDB" id="9758182at2"/>
<evidence type="ECO:0000256" key="1">
    <source>
        <dbReference type="ARBA" id="ARBA00009716"/>
    </source>
</evidence>
<keyword evidence="3" id="KW-0812">Transmembrane</keyword>
<dbReference type="SUPFAM" id="SSF51395">
    <property type="entry name" value="FMN-linked oxidoreductases"/>
    <property type="match status" value="1"/>
</dbReference>
<feature type="domain" description="Glutamate synthase" evidence="4">
    <location>
        <begin position="141"/>
        <end position="462"/>
    </location>
</feature>
<comment type="similarity">
    <text evidence="1 2">Belongs to the glutamate synthase family.</text>
</comment>
<name>A0A0A0E840_9RHOB</name>
<dbReference type="InterPro" id="IPR024188">
    <property type="entry name" value="GltB"/>
</dbReference>
<dbReference type="Proteomes" id="UP000030004">
    <property type="component" value="Unassembled WGS sequence"/>
</dbReference>
<reference evidence="5 6" key="1">
    <citation type="journal article" date="2015" name="Antonie Van Leeuwenhoek">
        <title>Pseudooceanicola atlanticus gen. nov. sp. nov., isolated from surface seawater of the Atlantic Ocean and reclassification of Oceanicola batsensis, Oceanicola marinus, Oceanicola nitratireducens, Oceanicola nanhaiensis, Oceanicola antarcticus and Oceanicola flagellatus, as Pseudooceanicola batsensis comb. nov., Pseudooceanicola marinus comb. nov., Pseudooceanicola nitratireducens comb. nov., Pseudooceanicola nanhaiensis comb. nov., Pseudooceanicola antarcticus comb. nov., and Pseudooceanicola flagellatus comb. nov.</title>
        <authorList>
            <person name="Lai Q."/>
            <person name="Li G."/>
            <person name="Liu X."/>
            <person name="Du Y."/>
            <person name="Sun F."/>
            <person name="Shao Z."/>
        </authorList>
    </citation>
    <scope>NUCLEOTIDE SEQUENCE [LARGE SCALE GENOMIC DNA]</scope>
    <source>
        <strain evidence="5 6">22II-s11g</strain>
    </source>
</reference>
<evidence type="ECO:0000313" key="5">
    <source>
        <dbReference type="EMBL" id="KGM46574.1"/>
    </source>
</evidence>
<keyword evidence="6" id="KW-1185">Reference proteome</keyword>